<dbReference type="GO" id="GO:0009116">
    <property type="term" value="P:nucleoside metabolic process"/>
    <property type="evidence" value="ECO:0007669"/>
    <property type="project" value="InterPro"/>
</dbReference>
<dbReference type="NCBIfam" id="NF001696">
    <property type="entry name" value="PRK00451.1"/>
    <property type="match status" value="1"/>
</dbReference>
<dbReference type="PANTHER" id="PTHR42806:SF1">
    <property type="entry name" value="GLYCINE DEHYDROGENASE (DECARBOXYLATING)"/>
    <property type="match status" value="1"/>
</dbReference>
<keyword evidence="4" id="KW-1185">Reference proteome</keyword>
<dbReference type="RefSeq" id="WP_126805987.1">
    <property type="nucleotide sequence ID" value="NZ_NGKA01000001.1"/>
</dbReference>
<organism evidence="3 4">
    <name type="scientific">Vagococcus elongatus</name>
    <dbReference type="NCBI Taxonomy" id="180344"/>
    <lineage>
        <taxon>Bacteria</taxon>
        <taxon>Bacillati</taxon>
        <taxon>Bacillota</taxon>
        <taxon>Bacilli</taxon>
        <taxon>Lactobacillales</taxon>
        <taxon>Enterococcaceae</taxon>
        <taxon>Vagococcus</taxon>
    </lineage>
</organism>
<evidence type="ECO:0000259" key="2">
    <source>
        <dbReference type="Pfam" id="PF02347"/>
    </source>
</evidence>
<evidence type="ECO:0000256" key="1">
    <source>
        <dbReference type="ARBA" id="ARBA00023002"/>
    </source>
</evidence>
<dbReference type="InterPro" id="IPR049315">
    <property type="entry name" value="GDC-P_N"/>
</dbReference>
<dbReference type="Gene3D" id="3.40.640.10">
    <property type="entry name" value="Type I PLP-dependent aspartate aminotransferase-like (Major domain)"/>
    <property type="match status" value="1"/>
</dbReference>
<accession>A0A430B5I4</accession>
<dbReference type="Gene3D" id="3.90.1150.10">
    <property type="entry name" value="Aspartate Aminotransferase, domain 1"/>
    <property type="match status" value="1"/>
</dbReference>
<dbReference type="SUPFAM" id="SSF53383">
    <property type="entry name" value="PLP-dependent transferases"/>
    <property type="match status" value="1"/>
</dbReference>
<protein>
    <submittedName>
        <fullName evidence="3">Glycine dehydrogenase (Aminomethyl-transferring)</fullName>
    </submittedName>
</protein>
<dbReference type="GO" id="GO:0004375">
    <property type="term" value="F:glycine dehydrogenase (decarboxylating) activity"/>
    <property type="evidence" value="ECO:0007669"/>
    <property type="project" value="InterPro"/>
</dbReference>
<evidence type="ECO:0000313" key="4">
    <source>
        <dbReference type="Proteomes" id="UP000287605"/>
    </source>
</evidence>
<dbReference type="PANTHER" id="PTHR42806">
    <property type="entry name" value="GLYCINE CLEAVAGE SYSTEM P-PROTEIN"/>
    <property type="match status" value="1"/>
</dbReference>
<dbReference type="Proteomes" id="UP000287605">
    <property type="component" value="Unassembled WGS sequence"/>
</dbReference>
<name>A0A430B5I4_9ENTE</name>
<dbReference type="OrthoDB" id="9771867at2"/>
<dbReference type="InterPro" id="IPR023010">
    <property type="entry name" value="GcvPA"/>
</dbReference>
<keyword evidence="1" id="KW-0560">Oxidoreductase</keyword>
<comment type="caution">
    <text evidence="3">The sequence shown here is derived from an EMBL/GenBank/DDBJ whole genome shotgun (WGS) entry which is preliminary data.</text>
</comment>
<dbReference type="InterPro" id="IPR015424">
    <property type="entry name" value="PyrdxlP-dep_Trfase"/>
</dbReference>
<gene>
    <name evidence="3" type="ORF">CBF29_00125</name>
</gene>
<dbReference type="Pfam" id="PF02347">
    <property type="entry name" value="GDC-P"/>
    <property type="match status" value="1"/>
</dbReference>
<sequence>MKEEKVVYPYIPNSNPETQREMMDFVGAKDMWDLYEEIPEELRYKEKLAIPDGILDEFGLKKHVEKILAKNKNCDEFTNFLGAGCAQHFIPAVVDEITTRGEFLTCYGAESWGDHGKYQAFVEYNSMLAELLDTEVMSVPQFDGGQAISTAMAMACRITDRKKVLVPELMNPGYKSILENYMHSVQDELEVQVEYIKFEPETGRIDLADLKEKLNEDVAAVMIENPGFLGVLEDRGEEIGELVTSVGAEFVVYVNPISLGILEAPANYGATITCGDLHSLGLHLSAGNGQAGFISTQGEAKYLNNYKDFIYGFAEPEVEGEYVFGNMLIERTHYSRRAFGNEYTGTGTNLWMISAAVYMALMGPKGMEEVGTTILYNSRYAAEKISRIPNVSLKFTSPFFQEFVVDFSQSGKTVQEINKQLLANEIFGGLDLTGCYEDFDHCALYCVTEVNTREEIDFLVECLEKILK</sequence>
<proteinExistence type="predicted"/>
<dbReference type="InterPro" id="IPR015422">
    <property type="entry name" value="PyrdxlP-dep_Trfase_small"/>
</dbReference>
<evidence type="ECO:0000313" key="3">
    <source>
        <dbReference type="EMBL" id="RSU15521.1"/>
    </source>
</evidence>
<dbReference type="InterPro" id="IPR015421">
    <property type="entry name" value="PyrdxlP-dep_Trfase_major"/>
</dbReference>
<feature type="domain" description="Glycine cleavage system P-protein N-terminal" evidence="2">
    <location>
        <begin position="10"/>
        <end position="462"/>
    </location>
</feature>
<reference evidence="3 4" key="1">
    <citation type="submission" date="2017-05" db="EMBL/GenBank/DDBJ databases">
        <title>Vagococcus spp. assemblies.</title>
        <authorList>
            <person name="Gulvik C.A."/>
        </authorList>
    </citation>
    <scope>NUCLEOTIDE SEQUENCE [LARGE SCALE GENOMIC DNA]</scope>
    <source>
        <strain evidence="3 4">CCUG 51432</strain>
    </source>
</reference>
<dbReference type="EMBL" id="NGKA01000001">
    <property type="protein sequence ID" value="RSU15521.1"/>
    <property type="molecule type" value="Genomic_DNA"/>
</dbReference>
<dbReference type="AlphaFoldDB" id="A0A430B5I4"/>